<dbReference type="InterPro" id="IPR005802">
    <property type="entry name" value="ADC_synth_comp_1"/>
</dbReference>
<dbReference type="RefSeq" id="WP_101892485.1">
    <property type="nucleotide sequence ID" value="NZ_CP022684.1"/>
</dbReference>
<dbReference type="Gene3D" id="3.60.120.10">
    <property type="entry name" value="Anthranilate synthase"/>
    <property type="match status" value="1"/>
</dbReference>
<dbReference type="OrthoDB" id="9803598at2"/>
<proteinExistence type="predicted"/>
<accession>A0A2K9LI15</accession>
<reference evidence="6" key="1">
    <citation type="submission" date="2017-08" db="EMBL/GenBank/DDBJ databases">
        <title>Direct submision.</title>
        <authorList>
            <person name="Kim S.-J."/>
            <person name="Rhee S.-K."/>
        </authorList>
    </citation>
    <scope>NUCLEOTIDE SEQUENCE [LARGE SCALE GENOMIC DNA]</scope>
    <source>
        <strain evidence="6">GI5</strain>
    </source>
</reference>
<sequence length="445" mass="49535">MKPDRALLFCELPYGNSLDRFAQIRPLGHAVLLDSGDSYQDHIDVYTAAPVRTCVLNAQNQDLPQALSDLRHQLKAYEVKARPNHPAPGWFGVWSYDLGEITESIRIKRDDSDLPLLWMGFYPALIVSNHRTRQTQLVTLEGFEAQGEQLKAAYLSATPEPPHASPADIAFSLVDEFVGDMPPAVYRQLFSQVQEYICSGDCYQINLAQRFQAPFTGSPWQAYRKLRQQQTAPMGGYIETEQWALLSLSPERFIRCTDRSVEAKPIKGTRPRSADMTMDAQLKYDLQHSDKDRAENLMIVDLLRNDLGRTCEIGSVRVDKLFDIESFSAVHHMVSTITGTLKPDLDVLDLLVGAFPGGSITGAPKRRAMEVIEELEPNGRGLYCGSLLYVDVCGRMDSSILIRSLVARQGMISCSGGGGVVADSTCDAEYQEIQDKIGNLLKSLQ</sequence>
<feature type="domain" description="Anthranilate synthase component I N-terminal" evidence="4">
    <location>
        <begin position="23"/>
        <end position="136"/>
    </location>
</feature>
<evidence type="ECO:0000259" key="3">
    <source>
        <dbReference type="Pfam" id="PF00425"/>
    </source>
</evidence>
<protein>
    <recommendedName>
        <fullName evidence="1">aminodeoxychorismate synthase</fullName>
        <ecNumber evidence="1">2.6.1.85</ecNumber>
    </recommendedName>
</protein>
<dbReference type="Proteomes" id="UP000235116">
    <property type="component" value="Chromosome"/>
</dbReference>
<dbReference type="InterPro" id="IPR015890">
    <property type="entry name" value="Chorismate_C"/>
</dbReference>
<dbReference type="GO" id="GO:0046820">
    <property type="term" value="F:4-amino-4-deoxychorismate synthase activity"/>
    <property type="evidence" value="ECO:0007669"/>
    <property type="project" value="UniProtKB-EC"/>
</dbReference>
<dbReference type="InterPro" id="IPR005801">
    <property type="entry name" value="ADC_synthase"/>
</dbReference>
<organism evidence="5 6">
    <name type="scientific">Ketobacter alkanivorans</name>
    <dbReference type="NCBI Taxonomy" id="1917421"/>
    <lineage>
        <taxon>Bacteria</taxon>
        <taxon>Pseudomonadati</taxon>
        <taxon>Pseudomonadota</taxon>
        <taxon>Gammaproteobacteria</taxon>
        <taxon>Pseudomonadales</taxon>
        <taxon>Ketobacteraceae</taxon>
        <taxon>Ketobacter</taxon>
    </lineage>
</organism>
<dbReference type="GO" id="GO:0000162">
    <property type="term" value="P:L-tryptophan biosynthetic process"/>
    <property type="evidence" value="ECO:0007669"/>
    <property type="project" value="TreeGrafter"/>
</dbReference>
<evidence type="ECO:0000259" key="4">
    <source>
        <dbReference type="Pfam" id="PF04715"/>
    </source>
</evidence>
<keyword evidence="2" id="KW-0808">Transferase</keyword>
<feature type="domain" description="Chorismate-utilising enzyme C-terminal" evidence="3">
    <location>
        <begin position="185"/>
        <end position="436"/>
    </location>
</feature>
<dbReference type="InterPro" id="IPR019999">
    <property type="entry name" value="Anth_synth_I-like"/>
</dbReference>
<dbReference type="EMBL" id="CP022684">
    <property type="protein sequence ID" value="AUM11145.1"/>
    <property type="molecule type" value="Genomic_DNA"/>
</dbReference>
<dbReference type="PANTHER" id="PTHR11236">
    <property type="entry name" value="AMINOBENZOATE/ANTHRANILATE SYNTHASE"/>
    <property type="match status" value="1"/>
</dbReference>
<dbReference type="PRINTS" id="PR00095">
    <property type="entry name" value="ANTSNTHASEI"/>
</dbReference>
<evidence type="ECO:0000313" key="6">
    <source>
        <dbReference type="Proteomes" id="UP000235116"/>
    </source>
</evidence>
<evidence type="ECO:0000256" key="1">
    <source>
        <dbReference type="ARBA" id="ARBA00013139"/>
    </source>
</evidence>
<evidence type="ECO:0000313" key="5">
    <source>
        <dbReference type="EMBL" id="AUM11145.1"/>
    </source>
</evidence>
<gene>
    <name evidence="5" type="primary">pabB</name>
    <name evidence="5" type="ORF">Kalk_01270</name>
</gene>
<dbReference type="EC" id="2.6.1.85" evidence="1"/>
<dbReference type="Pfam" id="PF04715">
    <property type="entry name" value="Anth_synt_I_N"/>
    <property type="match status" value="1"/>
</dbReference>
<dbReference type="AlphaFoldDB" id="A0A2K9LI15"/>
<dbReference type="KEGG" id="kak:Kalk_01270"/>
<dbReference type="GO" id="GO:0009396">
    <property type="term" value="P:folic acid-containing compound biosynthetic process"/>
    <property type="evidence" value="ECO:0007669"/>
    <property type="project" value="InterPro"/>
</dbReference>
<dbReference type="SUPFAM" id="SSF56322">
    <property type="entry name" value="ADC synthase"/>
    <property type="match status" value="1"/>
</dbReference>
<dbReference type="PANTHER" id="PTHR11236:SF50">
    <property type="entry name" value="AMINODEOXYCHORISMATE SYNTHASE COMPONENT 1"/>
    <property type="match status" value="1"/>
</dbReference>
<dbReference type="NCBIfam" id="TIGR00553">
    <property type="entry name" value="pabB"/>
    <property type="match status" value="1"/>
</dbReference>
<dbReference type="Pfam" id="PF00425">
    <property type="entry name" value="Chorismate_bind"/>
    <property type="match status" value="1"/>
</dbReference>
<keyword evidence="6" id="KW-1185">Reference proteome</keyword>
<evidence type="ECO:0000256" key="2">
    <source>
        <dbReference type="ARBA" id="ARBA00022679"/>
    </source>
</evidence>
<name>A0A2K9LI15_9GAMM</name>
<dbReference type="InterPro" id="IPR006805">
    <property type="entry name" value="Anth_synth_I_N"/>
</dbReference>